<evidence type="ECO:0000313" key="6">
    <source>
        <dbReference type="Proteomes" id="UP000663873"/>
    </source>
</evidence>
<dbReference type="PANTHER" id="PTHR22677:SF4">
    <property type="entry name" value="USHER SYNDROME TYPE-1G PROTEIN-LIKE PROTEIN"/>
    <property type="match status" value="1"/>
</dbReference>
<organism evidence="3 5">
    <name type="scientific">Rotaria socialis</name>
    <dbReference type="NCBI Taxonomy" id="392032"/>
    <lineage>
        <taxon>Eukaryota</taxon>
        <taxon>Metazoa</taxon>
        <taxon>Spiralia</taxon>
        <taxon>Gnathifera</taxon>
        <taxon>Rotifera</taxon>
        <taxon>Eurotatoria</taxon>
        <taxon>Bdelloidea</taxon>
        <taxon>Philodinida</taxon>
        <taxon>Philodinidae</taxon>
        <taxon>Rotaria</taxon>
    </lineage>
</organism>
<reference evidence="3" key="1">
    <citation type="submission" date="2021-02" db="EMBL/GenBank/DDBJ databases">
        <authorList>
            <person name="Nowell W R."/>
        </authorList>
    </citation>
    <scope>NUCLEOTIDE SEQUENCE</scope>
</reference>
<keyword evidence="1" id="KW-0040">ANK repeat</keyword>
<evidence type="ECO:0000256" key="2">
    <source>
        <dbReference type="SAM" id="MobiDB-lite"/>
    </source>
</evidence>
<dbReference type="Pfam" id="PF12796">
    <property type="entry name" value="Ank_2"/>
    <property type="match status" value="1"/>
</dbReference>
<dbReference type="InterPro" id="IPR002110">
    <property type="entry name" value="Ankyrin_rpt"/>
</dbReference>
<name>A0A817QDN1_9BILA</name>
<dbReference type="Proteomes" id="UP000663873">
    <property type="component" value="Unassembled WGS sequence"/>
</dbReference>
<dbReference type="SUPFAM" id="SSF48403">
    <property type="entry name" value="Ankyrin repeat"/>
    <property type="match status" value="1"/>
</dbReference>
<evidence type="ECO:0000313" key="3">
    <source>
        <dbReference type="EMBL" id="CAF3197399.1"/>
    </source>
</evidence>
<dbReference type="OrthoDB" id="194358at2759"/>
<dbReference type="InterPro" id="IPR039323">
    <property type="entry name" value="ANKRD_45/46/60"/>
</dbReference>
<evidence type="ECO:0000313" key="4">
    <source>
        <dbReference type="EMBL" id="CAF4191045.1"/>
    </source>
</evidence>
<sequence>MATGQNPRPSGTGKASNFYMACREGNAELVKRLLKTANVREINQIEESNNSTALHAASYFGHLEVVKILLEHGANTHTHNGHGNIPEQEASNEQVKELFRAYKTK</sequence>
<feature type="region of interest" description="Disordered" evidence="2">
    <location>
        <begin position="75"/>
        <end position="94"/>
    </location>
</feature>
<feature type="compositionally biased region" description="Low complexity" evidence="2">
    <location>
        <begin position="75"/>
        <end position="84"/>
    </location>
</feature>
<dbReference type="PROSITE" id="PS50088">
    <property type="entry name" value="ANK_REPEAT"/>
    <property type="match status" value="1"/>
</dbReference>
<accession>A0A817QDN1</accession>
<evidence type="ECO:0000313" key="5">
    <source>
        <dbReference type="Proteomes" id="UP000663825"/>
    </source>
</evidence>
<dbReference type="PROSITE" id="PS50297">
    <property type="entry name" value="ANK_REP_REGION"/>
    <property type="match status" value="1"/>
</dbReference>
<dbReference type="PANTHER" id="PTHR22677">
    <property type="entry name" value="ANKYRIN REPEAT DOMAIN-CONTAINING PROTEIN 60"/>
    <property type="match status" value="1"/>
</dbReference>
<dbReference type="AlphaFoldDB" id="A0A817QDN1"/>
<dbReference type="EMBL" id="CAJOBP010000536">
    <property type="protein sequence ID" value="CAF4191045.1"/>
    <property type="molecule type" value="Genomic_DNA"/>
</dbReference>
<dbReference type="InterPro" id="IPR036770">
    <property type="entry name" value="Ankyrin_rpt-contain_sf"/>
</dbReference>
<keyword evidence="6" id="KW-1185">Reference proteome</keyword>
<comment type="caution">
    <text evidence="3">The sequence shown here is derived from an EMBL/GenBank/DDBJ whole genome shotgun (WGS) entry which is preliminary data.</text>
</comment>
<dbReference type="Gene3D" id="1.25.40.20">
    <property type="entry name" value="Ankyrin repeat-containing domain"/>
    <property type="match status" value="1"/>
</dbReference>
<proteinExistence type="predicted"/>
<dbReference type="SMART" id="SM00248">
    <property type="entry name" value="ANK"/>
    <property type="match status" value="2"/>
</dbReference>
<dbReference type="EMBL" id="CAJNXB010001829">
    <property type="protein sequence ID" value="CAF3197399.1"/>
    <property type="molecule type" value="Genomic_DNA"/>
</dbReference>
<dbReference type="Proteomes" id="UP000663825">
    <property type="component" value="Unassembled WGS sequence"/>
</dbReference>
<protein>
    <submittedName>
        <fullName evidence="3">Uncharacterized protein</fullName>
    </submittedName>
</protein>
<gene>
    <name evidence="3" type="ORF">TIS948_LOCUS12363</name>
    <name evidence="4" type="ORF">UJA718_LOCUS5933</name>
</gene>
<feature type="repeat" description="ANK" evidence="1">
    <location>
        <begin position="49"/>
        <end position="81"/>
    </location>
</feature>
<evidence type="ECO:0000256" key="1">
    <source>
        <dbReference type="PROSITE-ProRule" id="PRU00023"/>
    </source>
</evidence>